<dbReference type="OrthoDB" id="6244990at2759"/>
<evidence type="ECO:0000313" key="1">
    <source>
        <dbReference type="EMBL" id="KAF5394945.1"/>
    </source>
</evidence>
<protein>
    <submittedName>
        <fullName evidence="1">Uncharacterized protein</fullName>
    </submittedName>
</protein>
<dbReference type="Proteomes" id="UP000748531">
    <property type="component" value="Unassembled WGS sequence"/>
</dbReference>
<dbReference type="EMBL" id="LUCH01017481">
    <property type="protein sequence ID" value="KAF5394945.1"/>
    <property type="molecule type" value="Genomic_DNA"/>
</dbReference>
<name>A0A8J4WLK4_9TREM</name>
<gene>
    <name evidence="1" type="ORF">PHET_09312</name>
</gene>
<proteinExistence type="predicted"/>
<comment type="caution">
    <text evidence="1">The sequence shown here is derived from an EMBL/GenBank/DDBJ whole genome shotgun (WGS) entry which is preliminary data.</text>
</comment>
<organism evidence="1 2">
    <name type="scientific">Paragonimus heterotremus</name>
    <dbReference type="NCBI Taxonomy" id="100268"/>
    <lineage>
        <taxon>Eukaryota</taxon>
        <taxon>Metazoa</taxon>
        <taxon>Spiralia</taxon>
        <taxon>Lophotrochozoa</taxon>
        <taxon>Platyhelminthes</taxon>
        <taxon>Trematoda</taxon>
        <taxon>Digenea</taxon>
        <taxon>Plagiorchiida</taxon>
        <taxon>Troglotremata</taxon>
        <taxon>Troglotrematidae</taxon>
        <taxon>Paragonimus</taxon>
    </lineage>
</organism>
<accession>A0A8J4WLK4</accession>
<sequence>MTGPIYKGSSLVPWEEIQSNIDYVKEQLSYMVKTAAELNGVFKVHSVNVDVEKSTTYGDRESCGTFTLVLQGMQVIARLTLNELYAHLREEVAQLGLKQHMQSKYTFIGVDPLQPYMQPTECAQM</sequence>
<evidence type="ECO:0000313" key="2">
    <source>
        <dbReference type="Proteomes" id="UP000748531"/>
    </source>
</evidence>
<dbReference type="AlphaFoldDB" id="A0A8J4WLK4"/>
<keyword evidence="2" id="KW-1185">Reference proteome</keyword>
<reference evidence="1" key="1">
    <citation type="submission" date="2019-05" db="EMBL/GenBank/DDBJ databases">
        <title>Annotation for the trematode Paragonimus heterotremus.</title>
        <authorList>
            <person name="Choi Y.-J."/>
        </authorList>
    </citation>
    <scope>NUCLEOTIDE SEQUENCE</scope>
    <source>
        <strain evidence="1">LC</strain>
    </source>
</reference>